<gene>
    <name evidence="8" type="ORF">KR50_03690</name>
</gene>
<evidence type="ECO:0000256" key="5">
    <source>
        <dbReference type="ARBA" id="ARBA00022801"/>
    </source>
</evidence>
<comment type="cofactor">
    <cofactor evidence="1">
        <name>Mg(2+)</name>
        <dbReference type="ChEBI" id="CHEBI:18420"/>
    </cofactor>
</comment>
<dbReference type="PANTHER" id="PTHR37311:SF1">
    <property type="entry name" value="2-PHOSPHOSULFOLACTATE PHOSPHATASE-RELATED"/>
    <property type="match status" value="1"/>
</dbReference>
<dbReference type="EMBL" id="JXRR01000001">
    <property type="protein sequence ID" value="KIL53040.1"/>
    <property type="molecule type" value="Genomic_DNA"/>
</dbReference>
<reference evidence="8 9" key="1">
    <citation type="submission" date="2015-01" db="EMBL/GenBank/DDBJ databases">
        <title>Jeotgalibacillus campisalis genome sequencing.</title>
        <authorList>
            <person name="Goh K.M."/>
            <person name="Chan K.-G."/>
            <person name="Yaakop A.S."/>
            <person name="Ee R."/>
            <person name="Gan H.M."/>
            <person name="Chan C.S."/>
        </authorList>
    </citation>
    <scope>NUCLEOTIDE SEQUENCE [LARGE SCALE GENOMIC DNA]</scope>
    <source>
        <strain evidence="8 9">SF-57</strain>
    </source>
</reference>
<dbReference type="InterPro" id="IPR036702">
    <property type="entry name" value="ComB-like_sf"/>
</dbReference>
<comment type="caution">
    <text evidence="8">The sequence shown here is derived from an EMBL/GenBank/DDBJ whole genome shotgun (WGS) entry which is preliminary data.</text>
</comment>
<dbReference type="AlphaFoldDB" id="A0A0C2RS35"/>
<dbReference type="InterPro" id="IPR005238">
    <property type="entry name" value="ComB-like"/>
</dbReference>
<evidence type="ECO:0000256" key="3">
    <source>
        <dbReference type="ARBA" id="ARBA00012953"/>
    </source>
</evidence>
<dbReference type="GO" id="GO:0050532">
    <property type="term" value="F:2-phosphosulfolactate phosphatase activity"/>
    <property type="evidence" value="ECO:0007669"/>
    <property type="project" value="UniProtKB-EC"/>
</dbReference>
<dbReference type="Pfam" id="PF04029">
    <property type="entry name" value="2-ph_phosp"/>
    <property type="match status" value="1"/>
</dbReference>
<evidence type="ECO:0000256" key="2">
    <source>
        <dbReference type="ARBA" id="ARBA00009997"/>
    </source>
</evidence>
<dbReference type="EC" id="3.1.3.71" evidence="3"/>
<keyword evidence="6" id="KW-0460">Magnesium</keyword>
<dbReference type="PANTHER" id="PTHR37311">
    <property type="entry name" value="2-PHOSPHOSULFOLACTATE PHOSPHATASE-RELATED"/>
    <property type="match status" value="1"/>
</dbReference>
<comment type="catalytic activity">
    <reaction evidence="7">
        <text>(2R)-O-phospho-3-sulfolactate + H2O = (2R)-3-sulfolactate + phosphate</text>
        <dbReference type="Rhea" id="RHEA:23416"/>
        <dbReference type="ChEBI" id="CHEBI:15377"/>
        <dbReference type="ChEBI" id="CHEBI:15597"/>
        <dbReference type="ChEBI" id="CHEBI:43474"/>
        <dbReference type="ChEBI" id="CHEBI:58738"/>
        <dbReference type="EC" id="3.1.3.71"/>
    </reaction>
</comment>
<sequence length="250" mass="27246">MIKVHVLFTKEELIKEQLQEGNKTAVVIDVLLATTTITTALMDGAKAVLPVLNGEEGKKLAAAFQKEDVVLAGEMHAEPIEGFVYPSPSHLRTKVNGKTLILSTTNGTVALRNAAGAKRVYIACLLNNKAVAQAVLHNGNTQTILIVCAGNSGEVSLEDLYGAGHFIDCLTEETTADDIELTDSSQAVRQLYRGHSEEAHMILSISKVGRLFARYDVLEELEYASRKNSTPLVPIFRESQIKVSNEREDL</sequence>
<protein>
    <recommendedName>
        <fullName evidence="4">Probable 2-phosphosulfolactate phosphatase</fullName>
        <ecNumber evidence="3">3.1.3.71</ecNumber>
    </recommendedName>
</protein>
<accession>A0A0C2RS35</accession>
<dbReference type="SUPFAM" id="SSF142823">
    <property type="entry name" value="ComB-like"/>
    <property type="match status" value="1"/>
</dbReference>
<organism evidence="8 9">
    <name type="scientific">Jeotgalibacillus campisalis</name>
    <dbReference type="NCBI Taxonomy" id="220754"/>
    <lineage>
        <taxon>Bacteria</taxon>
        <taxon>Bacillati</taxon>
        <taxon>Bacillota</taxon>
        <taxon>Bacilli</taxon>
        <taxon>Bacillales</taxon>
        <taxon>Caryophanaceae</taxon>
        <taxon>Jeotgalibacillus</taxon>
    </lineage>
</organism>
<keyword evidence="9" id="KW-1185">Reference proteome</keyword>
<evidence type="ECO:0000256" key="6">
    <source>
        <dbReference type="ARBA" id="ARBA00022842"/>
    </source>
</evidence>
<evidence type="ECO:0000256" key="7">
    <source>
        <dbReference type="ARBA" id="ARBA00033711"/>
    </source>
</evidence>
<keyword evidence="5 8" id="KW-0378">Hydrolase</keyword>
<evidence type="ECO:0000313" key="9">
    <source>
        <dbReference type="Proteomes" id="UP000031972"/>
    </source>
</evidence>
<dbReference type="Proteomes" id="UP000031972">
    <property type="component" value="Unassembled WGS sequence"/>
</dbReference>
<dbReference type="GO" id="GO:0000287">
    <property type="term" value="F:magnesium ion binding"/>
    <property type="evidence" value="ECO:0007669"/>
    <property type="project" value="InterPro"/>
</dbReference>
<evidence type="ECO:0000256" key="4">
    <source>
        <dbReference type="ARBA" id="ARBA00021948"/>
    </source>
</evidence>
<dbReference type="OrthoDB" id="4913at2"/>
<name>A0A0C2RS35_9BACL</name>
<dbReference type="Gene3D" id="3.90.1560.10">
    <property type="entry name" value="ComB-like"/>
    <property type="match status" value="1"/>
</dbReference>
<comment type="similarity">
    <text evidence="2">Belongs to the ComB family.</text>
</comment>
<dbReference type="RefSeq" id="WP_041054021.1">
    <property type="nucleotide sequence ID" value="NZ_JXRR01000001.1"/>
</dbReference>
<evidence type="ECO:0000256" key="1">
    <source>
        <dbReference type="ARBA" id="ARBA00001946"/>
    </source>
</evidence>
<proteinExistence type="inferred from homology"/>
<dbReference type="PATRIC" id="fig|220754.4.peg.377"/>
<dbReference type="GO" id="GO:0050545">
    <property type="term" value="F:sulfopyruvate decarboxylase activity"/>
    <property type="evidence" value="ECO:0007669"/>
    <property type="project" value="TreeGrafter"/>
</dbReference>
<evidence type="ECO:0000313" key="8">
    <source>
        <dbReference type="EMBL" id="KIL53040.1"/>
    </source>
</evidence>